<reference evidence="1" key="1">
    <citation type="journal article" date="2023" name="J. Vet. Diagn. Invest.">
        <title>Oxytetracycline-resistant Paenibacillus larvae identified in commercial beekeeping operations in Saskatchewan using pooled honey sampling.</title>
        <authorList>
            <person name="Obshta O."/>
            <person name="Zabrodski M.W."/>
            <person name="Soomro T."/>
            <person name="Wilson G."/>
            <person name="Masood F."/>
            <person name="Thebeau J."/>
            <person name="Silva M.C.B."/>
            <person name="Biganski S."/>
            <person name="Kozii I.V."/>
            <person name="Koziy R.V."/>
            <person name="Raza M.F."/>
            <person name="Jose M.S."/>
            <person name="Simko E."/>
            <person name="Wood S.C."/>
        </authorList>
    </citation>
    <scope>NUCLEOTIDE SEQUENCE</scope>
    <source>
        <strain evidence="1">PL001</strain>
    </source>
</reference>
<comment type="caution">
    <text evidence="1">The sequence shown here is derived from an EMBL/GenBank/DDBJ whole genome shotgun (WGS) entry which is preliminary data.</text>
</comment>
<dbReference type="RefSeq" id="WP_023483545.1">
    <property type="nucleotide sequence ID" value="NZ_CBCRXL010000081.1"/>
</dbReference>
<reference evidence="1" key="2">
    <citation type="submission" date="2023-03" db="EMBL/GenBank/DDBJ databases">
        <authorList>
            <person name="Obshta O."/>
            <person name="Zabrodski M.W."/>
            <person name="Soomro T."/>
            <person name="Wilson G."/>
            <person name="Masood F."/>
            <person name="Thebeau J."/>
            <person name="Bezerra Da Silva M.C."/>
            <person name="Raza F."/>
            <person name="Biganski S."/>
            <person name="Jose M."/>
            <person name="Camilli M."/>
            <person name="Kozii I.V."/>
            <person name="Kozii R.V."/>
            <person name="Simko E."/>
            <person name="Wood S.C."/>
        </authorList>
    </citation>
    <scope>NUCLEOTIDE SEQUENCE</scope>
    <source>
        <strain evidence="1">PL001</strain>
    </source>
</reference>
<evidence type="ECO:0000313" key="1">
    <source>
        <dbReference type="EMBL" id="MDT2252616.1"/>
    </source>
</evidence>
<dbReference type="AlphaFoldDB" id="A0AAP5N0I6"/>
<protein>
    <recommendedName>
        <fullName evidence="3">DNA-binding protein</fullName>
    </recommendedName>
</protein>
<dbReference type="EMBL" id="JARQGV010000004">
    <property type="protein sequence ID" value="MDT2252616.1"/>
    <property type="molecule type" value="Genomic_DNA"/>
</dbReference>
<sequence length="202" mass="23510">MYYGQSYLIKSAALFKQGYYEKAKQYIEGYEDLSWFEVLDEQGKKEVEKFRLWAKANTYCIELLLGNVSVLDEYTNYLAEHPNEIPTGLARIMEAANAHGFSIEHILERFPEFSTDNNKVEIVRIEQHFRFHYQKAIYAFNQQHFAEGLETLLYCLSLSISNKEHSETVLCAAQLLQYLNYASDSQKEQFANIMKGVLKGEN</sequence>
<evidence type="ECO:0008006" key="3">
    <source>
        <dbReference type="Google" id="ProtNLM"/>
    </source>
</evidence>
<dbReference type="Proteomes" id="UP001259239">
    <property type="component" value="Unassembled WGS sequence"/>
</dbReference>
<accession>A0AAP5N0I6</accession>
<name>A0AAP5N0I6_9BACL</name>
<organism evidence="1 2">
    <name type="scientific">Paenibacillus larvae</name>
    <dbReference type="NCBI Taxonomy" id="1464"/>
    <lineage>
        <taxon>Bacteria</taxon>
        <taxon>Bacillati</taxon>
        <taxon>Bacillota</taxon>
        <taxon>Bacilli</taxon>
        <taxon>Bacillales</taxon>
        <taxon>Paenibacillaceae</taxon>
        <taxon>Paenibacillus</taxon>
    </lineage>
</organism>
<gene>
    <name evidence="1" type="ORF">P7H09_15470</name>
</gene>
<proteinExistence type="predicted"/>
<evidence type="ECO:0000313" key="2">
    <source>
        <dbReference type="Proteomes" id="UP001259239"/>
    </source>
</evidence>